<dbReference type="OMA" id="YWKILWE"/>
<dbReference type="InParanoid" id="Q4N264"/>
<dbReference type="SUPFAM" id="SSF56801">
    <property type="entry name" value="Acetyl-CoA synthetase-like"/>
    <property type="match status" value="1"/>
</dbReference>
<dbReference type="eggNOG" id="ENOG502SFU6">
    <property type="taxonomic scope" value="Eukaryota"/>
</dbReference>
<accession>Q4N264</accession>
<dbReference type="KEGG" id="tpv:TP04_0502"/>
<dbReference type="InterPro" id="IPR042099">
    <property type="entry name" value="ANL_N_sf"/>
</dbReference>
<proteinExistence type="predicted"/>
<dbReference type="VEuPathDB" id="PiroplasmaDB:TpMuguga_04g00502"/>
<name>Q4N264_THEPA</name>
<feature type="region of interest" description="Disordered" evidence="1">
    <location>
        <begin position="406"/>
        <end position="425"/>
    </location>
</feature>
<evidence type="ECO:0008006" key="4">
    <source>
        <dbReference type="Google" id="ProtNLM"/>
    </source>
</evidence>
<organism evidence="2 3">
    <name type="scientific">Theileria parva</name>
    <name type="common">East coast fever infection agent</name>
    <dbReference type="NCBI Taxonomy" id="5875"/>
    <lineage>
        <taxon>Eukaryota</taxon>
        <taxon>Sar</taxon>
        <taxon>Alveolata</taxon>
        <taxon>Apicomplexa</taxon>
        <taxon>Aconoidasida</taxon>
        <taxon>Piroplasmida</taxon>
        <taxon>Theileriidae</taxon>
        <taxon>Theileria</taxon>
    </lineage>
</organism>
<dbReference type="AlphaFoldDB" id="Q4N264"/>
<sequence length="731" mass="85808">MDEDVMFFHFHNLQDDFINYYQSTNKLRIDQIKLSKMTILHGAYTLHRRIQSIFNNHVPKGIVLCAHLKHSKLHDFFIIAACLIYGYTLFHTNWHNERYLITKNINMFREDTLAYKLEITNCSLVILDDELEPNFKIPHVKFLKISDVYTQSIYNKSRTLSKYLTLVDSMGKVKSDVRIQNMLASQTSSVSGIKMDDVLMISFTEGSTKNKPKARKITFRDMYEQFKRLESLNMWNKNDILVLFITNPTYDWINCIGLYYCFYRPNVYVYFMQRYTSTYWKILWESNEHAKNVYLPLGKPYKIVNFVYPRQLEALFTLEEIIKQFTVNDDDVDNDNENNKVEYVPNNTNVEPSSDDKEAFDSTDTGTIFKLPKTTSKISNYLFGKKGLLNNIRSYKSKDFHPVSKSASKESVDKPNYMVPQTNNESDNRDVYIQKLHLKYSELYNVLSDHRVHFFLSGSHTDYNLTKSFSMLFRGKVPIIVYGTSELSPFISITSHTDDTETFHRFANLGIKNFYNDTHTYGYYIGNCKYKPLNLRVVRSISRDDDQFLVKCDEGEPGYLVCDVFEKQTMFYDRDIKDLFYNQTYLGLDDIGFYFKSHDDEQEHFYWSYTINSSMEKDPIHPQMLLMGTSKLVQSSICRRFGLTSSVVKVETVRVNVLKKYSKVITVVELLTAQKSDIAQDIRSGFLKTWKSLGLFKNYIEPDEIRVSQIPFTYKGRVNYPELILSFENPD</sequence>
<dbReference type="Proteomes" id="UP000001949">
    <property type="component" value="Unassembled WGS sequence"/>
</dbReference>
<comment type="caution">
    <text evidence="2">The sequence shown here is derived from an EMBL/GenBank/DDBJ whole genome shotgun (WGS) entry which is preliminary data.</text>
</comment>
<keyword evidence="3" id="KW-1185">Reference proteome</keyword>
<dbReference type="Gene3D" id="3.40.50.12780">
    <property type="entry name" value="N-terminal domain of ligase-like"/>
    <property type="match status" value="1"/>
</dbReference>
<reference evidence="2 3" key="1">
    <citation type="journal article" date="2005" name="Science">
        <title>Genome sequence of Theileria parva, a bovine pathogen that transforms lymphocytes.</title>
        <authorList>
            <person name="Gardner M.J."/>
            <person name="Bishop R."/>
            <person name="Shah T."/>
            <person name="de Villiers E.P."/>
            <person name="Carlton J.M."/>
            <person name="Hall N."/>
            <person name="Ren Q."/>
            <person name="Paulsen I.T."/>
            <person name="Pain A."/>
            <person name="Berriman M."/>
            <person name="Wilson R.J.M."/>
            <person name="Sato S."/>
            <person name="Ralph S.A."/>
            <person name="Mann D.J."/>
            <person name="Xiong Z."/>
            <person name="Shallom S.J."/>
            <person name="Weidman J."/>
            <person name="Jiang L."/>
            <person name="Lynn J."/>
            <person name="Weaver B."/>
            <person name="Shoaibi A."/>
            <person name="Domingo A.R."/>
            <person name="Wasawo D."/>
            <person name="Crabtree J."/>
            <person name="Wortman J.R."/>
            <person name="Haas B."/>
            <person name="Angiuoli S.V."/>
            <person name="Creasy T.H."/>
            <person name="Lu C."/>
            <person name="Suh B."/>
            <person name="Silva J.C."/>
            <person name="Utterback T.R."/>
            <person name="Feldblyum T.V."/>
            <person name="Pertea M."/>
            <person name="Allen J."/>
            <person name="Nierman W.C."/>
            <person name="Taracha E.L.N."/>
            <person name="Salzberg S.L."/>
            <person name="White O.R."/>
            <person name="Fitzhugh H.A."/>
            <person name="Morzaria S."/>
            <person name="Venter J.C."/>
            <person name="Fraser C.M."/>
            <person name="Nene V."/>
        </authorList>
    </citation>
    <scope>NUCLEOTIDE SEQUENCE [LARGE SCALE GENOMIC DNA]</scope>
    <source>
        <strain evidence="2 3">Muguga</strain>
    </source>
</reference>
<gene>
    <name evidence="2" type="ordered locus">TP04_0502</name>
</gene>
<dbReference type="EMBL" id="AAGK01000004">
    <property type="protein sequence ID" value="EAN31854.1"/>
    <property type="molecule type" value="Genomic_DNA"/>
</dbReference>
<evidence type="ECO:0000313" key="3">
    <source>
        <dbReference type="Proteomes" id="UP000001949"/>
    </source>
</evidence>
<evidence type="ECO:0000313" key="2">
    <source>
        <dbReference type="EMBL" id="EAN31854.1"/>
    </source>
</evidence>
<dbReference type="STRING" id="5875.Q4N264"/>
<evidence type="ECO:0000256" key="1">
    <source>
        <dbReference type="SAM" id="MobiDB-lite"/>
    </source>
</evidence>
<protein>
    <recommendedName>
        <fullName evidence="4">AMP-dependent synthetase/ligase domain-containing protein</fullName>
    </recommendedName>
</protein>